<dbReference type="PANTHER" id="PTHR23423">
    <property type="entry name" value="ORGANIC SOLUTE TRANSPORTER-RELATED"/>
    <property type="match status" value="1"/>
</dbReference>
<dbReference type="AlphaFoldDB" id="H3CXC6"/>
<feature type="transmembrane region" description="Helical" evidence="5">
    <location>
        <begin position="104"/>
        <end position="128"/>
    </location>
</feature>
<keyword evidence="2 5" id="KW-0812">Transmembrane</keyword>
<reference evidence="6" key="2">
    <citation type="submission" date="2025-08" db="UniProtKB">
        <authorList>
            <consortium name="Ensembl"/>
        </authorList>
    </citation>
    <scope>IDENTIFICATION</scope>
</reference>
<evidence type="ECO:0000313" key="6">
    <source>
        <dbReference type="Ensembl" id="ENSTNIP00000012911.1"/>
    </source>
</evidence>
<dbReference type="OMA" id="WPVFCIV"/>
<evidence type="ECO:0000256" key="1">
    <source>
        <dbReference type="ARBA" id="ARBA00004141"/>
    </source>
</evidence>
<keyword evidence="4 5" id="KW-0472">Membrane</keyword>
<dbReference type="InParanoid" id="H3CXC6"/>
<dbReference type="Pfam" id="PF03619">
    <property type="entry name" value="Solute_trans_a"/>
    <property type="match status" value="1"/>
</dbReference>
<proteinExistence type="predicted"/>
<evidence type="ECO:0008006" key="8">
    <source>
        <dbReference type="Google" id="ProtNLM"/>
    </source>
</evidence>
<dbReference type="HOGENOM" id="CLU_054316_0_1_1"/>
<reference evidence="6" key="3">
    <citation type="submission" date="2025-09" db="UniProtKB">
        <authorList>
            <consortium name="Ensembl"/>
        </authorList>
    </citation>
    <scope>IDENTIFICATION</scope>
</reference>
<protein>
    <recommendedName>
        <fullName evidence="8">Organic solute transporter subunit alpha</fullName>
    </recommendedName>
</protein>
<evidence type="ECO:0000256" key="5">
    <source>
        <dbReference type="SAM" id="Phobius"/>
    </source>
</evidence>
<dbReference type="InterPro" id="IPR005178">
    <property type="entry name" value="Ostalpha/TMEM184C"/>
</dbReference>
<keyword evidence="3 5" id="KW-1133">Transmembrane helix</keyword>
<feature type="transmembrane region" description="Helical" evidence="5">
    <location>
        <begin position="161"/>
        <end position="186"/>
    </location>
</feature>
<dbReference type="Proteomes" id="UP000007303">
    <property type="component" value="Unassembled WGS sequence"/>
</dbReference>
<name>H3CXC6_TETNG</name>
<feature type="transmembrane region" description="Helical" evidence="5">
    <location>
        <begin position="281"/>
        <end position="301"/>
    </location>
</feature>
<sequence length="325" mass="36440">ELEELEALNGTIDPACLQAPPLAIDIIKQLDGFEICLYSILTCMSCASLLLYLELCVFIYRKLPYPKKTTLIWINGAAPVIATMSCLGMWIPRAVMFTDMTSNSYFAVVVYKVLVLLVEELGGSNAFLARFSGKPFRISTGPCCCCCRCLPLVPMSRRMLFWLKIGSLQYAILKTALSVFSIVLWTNGNFDLSNTEITGAAIWINPFIGVLTITSLWPVAIVFMNVNVFLRSLNMISKYAMYQLVLVLSQLQTSIINILAMDGTIACAPPFSSQARGSTVLSQQMMIMEMFIITIVNYFLYHRRYDPVSFEEHDNEKNTNTKLQA</sequence>
<accession>H3CXC6</accession>
<evidence type="ECO:0000256" key="4">
    <source>
        <dbReference type="ARBA" id="ARBA00023136"/>
    </source>
</evidence>
<feature type="transmembrane region" description="Helical" evidence="5">
    <location>
        <begin position="206"/>
        <end position="230"/>
    </location>
</feature>
<dbReference type="Ensembl" id="ENSTNIT00000013103.1">
    <property type="protein sequence ID" value="ENSTNIP00000012911.1"/>
    <property type="gene ID" value="ENSTNIG00000010016.1"/>
</dbReference>
<reference evidence="7" key="1">
    <citation type="journal article" date="2004" name="Nature">
        <title>Genome duplication in the teleost fish Tetraodon nigroviridis reveals the early vertebrate proto-karyotype.</title>
        <authorList>
            <person name="Jaillon O."/>
            <person name="Aury J.-M."/>
            <person name="Brunet F."/>
            <person name="Petit J.-L."/>
            <person name="Stange-Thomann N."/>
            <person name="Mauceli E."/>
            <person name="Bouneau L."/>
            <person name="Fischer C."/>
            <person name="Ozouf-Costaz C."/>
            <person name="Bernot A."/>
            <person name="Nicaud S."/>
            <person name="Jaffe D."/>
            <person name="Fisher S."/>
            <person name="Lutfalla G."/>
            <person name="Dossat C."/>
            <person name="Segurens B."/>
            <person name="Dasilva C."/>
            <person name="Salanoubat M."/>
            <person name="Levy M."/>
            <person name="Boudet N."/>
            <person name="Castellano S."/>
            <person name="Anthouard V."/>
            <person name="Jubin C."/>
            <person name="Castelli V."/>
            <person name="Katinka M."/>
            <person name="Vacherie B."/>
            <person name="Biemont C."/>
            <person name="Skalli Z."/>
            <person name="Cattolico L."/>
            <person name="Poulain J."/>
            <person name="De Berardinis V."/>
            <person name="Cruaud C."/>
            <person name="Duprat S."/>
            <person name="Brottier P."/>
            <person name="Coutanceau J.-P."/>
            <person name="Gouzy J."/>
            <person name="Parra G."/>
            <person name="Lardier G."/>
            <person name="Chapple C."/>
            <person name="McKernan K.J."/>
            <person name="McEwan P."/>
            <person name="Bosak S."/>
            <person name="Kellis M."/>
            <person name="Volff J.-N."/>
            <person name="Guigo R."/>
            <person name="Zody M.C."/>
            <person name="Mesirov J."/>
            <person name="Lindblad-Toh K."/>
            <person name="Birren B."/>
            <person name="Nusbaum C."/>
            <person name="Kahn D."/>
            <person name="Robinson-Rechavi M."/>
            <person name="Laudet V."/>
            <person name="Schachter V."/>
            <person name="Quetier F."/>
            <person name="Saurin W."/>
            <person name="Scarpelli C."/>
            <person name="Wincker P."/>
            <person name="Lander E.S."/>
            <person name="Weissenbach J."/>
            <person name="Roest Crollius H."/>
        </authorList>
    </citation>
    <scope>NUCLEOTIDE SEQUENCE [LARGE SCALE GENOMIC DNA]</scope>
</reference>
<feature type="transmembrane region" description="Helical" evidence="5">
    <location>
        <begin position="242"/>
        <end position="261"/>
    </location>
</feature>
<evidence type="ECO:0000256" key="3">
    <source>
        <dbReference type="ARBA" id="ARBA00022989"/>
    </source>
</evidence>
<dbReference type="SMART" id="SM01417">
    <property type="entry name" value="Solute_trans_a"/>
    <property type="match status" value="1"/>
</dbReference>
<organism evidence="6 7">
    <name type="scientific">Tetraodon nigroviridis</name>
    <name type="common">Spotted green pufferfish</name>
    <name type="synonym">Chelonodon nigroviridis</name>
    <dbReference type="NCBI Taxonomy" id="99883"/>
    <lineage>
        <taxon>Eukaryota</taxon>
        <taxon>Metazoa</taxon>
        <taxon>Chordata</taxon>
        <taxon>Craniata</taxon>
        <taxon>Vertebrata</taxon>
        <taxon>Euteleostomi</taxon>
        <taxon>Actinopterygii</taxon>
        <taxon>Neopterygii</taxon>
        <taxon>Teleostei</taxon>
        <taxon>Neoteleostei</taxon>
        <taxon>Acanthomorphata</taxon>
        <taxon>Eupercaria</taxon>
        <taxon>Tetraodontiformes</taxon>
        <taxon>Tetradontoidea</taxon>
        <taxon>Tetraodontidae</taxon>
        <taxon>Tetraodon</taxon>
    </lineage>
</organism>
<evidence type="ECO:0000256" key="2">
    <source>
        <dbReference type="ARBA" id="ARBA00022692"/>
    </source>
</evidence>
<feature type="transmembrane region" description="Helical" evidence="5">
    <location>
        <begin position="72"/>
        <end position="92"/>
    </location>
</feature>
<dbReference type="GeneTree" id="ENSGT00940000163831"/>
<dbReference type="GO" id="GO:0016020">
    <property type="term" value="C:membrane"/>
    <property type="evidence" value="ECO:0007669"/>
    <property type="project" value="UniProtKB-SubCell"/>
</dbReference>
<feature type="transmembrane region" description="Helical" evidence="5">
    <location>
        <begin position="37"/>
        <end position="60"/>
    </location>
</feature>
<dbReference type="STRING" id="99883.ENSTNIP00000012911"/>
<evidence type="ECO:0000313" key="7">
    <source>
        <dbReference type="Proteomes" id="UP000007303"/>
    </source>
</evidence>
<keyword evidence="7" id="KW-1185">Reference proteome</keyword>
<comment type="subcellular location">
    <subcellularLocation>
        <location evidence="1">Membrane</location>
        <topology evidence="1">Multi-pass membrane protein</topology>
    </subcellularLocation>
</comment>
<dbReference type="FunCoup" id="H3CXC6">
    <property type="interactions" value="875"/>
</dbReference>